<dbReference type="EMBL" id="MLYV02000983">
    <property type="protein sequence ID" value="PSR74506.1"/>
    <property type="molecule type" value="Genomic_DNA"/>
</dbReference>
<evidence type="ECO:0000313" key="1">
    <source>
        <dbReference type="EMBL" id="PSR74506.1"/>
    </source>
</evidence>
<dbReference type="AlphaFoldDB" id="A0A2R6NPS0"/>
<proteinExistence type="predicted"/>
<accession>A0A2R6NPS0</accession>
<keyword evidence="2" id="KW-1185">Reference proteome</keyword>
<reference evidence="1 2" key="1">
    <citation type="submission" date="2018-02" db="EMBL/GenBank/DDBJ databases">
        <title>Genome sequence of the basidiomycete white-rot fungus Phlebia centrifuga.</title>
        <authorList>
            <person name="Granchi Z."/>
            <person name="Peng M."/>
            <person name="de Vries R.P."/>
            <person name="Hilden K."/>
            <person name="Makela M.R."/>
            <person name="Grigoriev I."/>
            <person name="Riley R."/>
        </authorList>
    </citation>
    <scope>NUCLEOTIDE SEQUENCE [LARGE SCALE GENOMIC DNA]</scope>
    <source>
        <strain evidence="1 2">FBCC195</strain>
    </source>
</reference>
<organism evidence="1 2">
    <name type="scientific">Hermanssonia centrifuga</name>
    <dbReference type="NCBI Taxonomy" id="98765"/>
    <lineage>
        <taxon>Eukaryota</taxon>
        <taxon>Fungi</taxon>
        <taxon>Dikarya</taxon>
        <taxon>Basidiomycota</taxon>
        <taxon>Agaricomycotina</taxon>
        <taxon>Agaricomycetes</taxon>
        <taxon>Polyporales</taxon>
        <taxon>Meruliaceae</taxon>
        <taxon>Hermanssonia</taxon>
    </lineage>
</organism>
<comment type="caution">
    <text evidence="1">The sequence shown here is derived from an EMBL/GenBank/DDBJ whole genome shotgun (WGS) entry which is preliminary data.</text>
</comment>
<dbReference type="OrthoDB" id="2803523at2759"/>
<protein>
    <submittedName>
        <fullName evidence="1">Uncharacterized protein</fullName>
    </submittedName>
</protein>
<name>A0A2R6NPS0_9APHY</name>
<gene>
    <name evidence="1" type="ORF">PHLCEN_2v9803</name>
</gene>
<dbReference type="STRING" id="98765.A0A2R6NPS0"/>
<sequence>MEESSQSEGIRWCKSEVVSRNLQGIGALSLDEYLATVQPRSPASQVLKDNTSNDDILDRSLALPKSHVGATVTERDATDSVKIEEVDTAVAQLDDAPNMDGESPLKAIYEDDFVKQIEQCCAEWRAGRVKPYWLIVSASKFGLATKYETPTAAGQACAKLAIDDGVLDYIRHGDGQMDPAVKMDLDQECFTGEPILPALANTQLWTVQDFFEALPRPFSEPVGNKTASEINSPAWLNTSIQGARGSRLVSNFIWTVDPHSGRK</sequence>
<evidence type="ECO:0000313" key="2">
    <source>
        <dbReference type="Proteomes" id="UP000186601"/>
    </source>
</evidence>
<dbReference type="Proteomes" id="UP000186601">
    <property type="component" value="Unassembled WGS sequence"/>
</dbReference>